<keyword evidence="8" id="KW-1185">Reference proteome</keyword>
<gene>
    <name evidence="7" type="ORF">IDAT_09100</name>
</gene>
<evidence type="ECO:0000256" key="6">
    <source>
        <dbReference type="PIRSR" id="PIRSR003085-1"/>
    </source>
</evidence>
<name>A0A094IMX0_9GAMM</name>
<keyword evidence="5" id="KW-0443">Lipid metabolism</keyword>
<dbReference type="SUPFAM" id="SSF53335">
    <property type="entry name" value="S-adenosyl-L-methionine-dependent methyltransferases"/>
    <property type="match status" value="1"/>
</dbReference>
<evidence type="ECO:0000256" key="2">
    <source>
        <dbReference type="ARBA" id="ARBA00022603"/>
    </source>
</evidence>
<dbReference type="Gene3D" id="3.40.50.150">
    <property type="entry name" value="Vaccinia Virus protein VP39"/>
    <property type="match status" value="1"/>
</dbReference>
<evidence type="ECO:0000256" key="3">
    <source>
        <dbReference type="ARBA" id="ARBA00022679"/>
    </source>
</evidence>
<sequence length="373" mass="43581">MRSQAYVENLLSEADVIINGARPWDIQVHDAQLYAQTLARGNLGLGEAYMRGWWDCEQLDEFFHRVLRANLGAHIQPARFFWHHLKARLLNLQAGKRAWQVGQHHYDKGNDLYQAMLDERMVYTCGYWQQADNLADAQRDKLELICRKLQLQPGMRVLDIGCGWGSFMKYAAENYGVRCVGVTVSEAQVELGKRLCEGLPVEFRLQDYRALNEPFDAVVSIGMFEHVGQKNYRTFMRVVERCLQRDGLFLLHTIGRNRDVRGTDPWINKYIFPNGELPCLAHIDRASRDLFCAEDVHNFGADYDTTLLAWWQNFERNWPQLKTSYDETFYRMWRYYLLSCAGAFRARDLQLWQWVFSKPGLSGGYHRPTLAHH</sequence>
<evidence type="ECO:0000256" key="1">
    <source>
        <dbReference type="ARBA" id="ARBA00010815"/>
    </source>
</evidence>
<dbReference type="EMBL" id="JPIN01000008">
    <property type="protein sequence ID" value="KFZ28457.1"/>
    <property type="molecule type" value="Genomic_DNA"/>
</dbReference>
<proteinExistence type="inferred from homology"/>
<comment type="similarity">
    <text evidence="1">Belongs to the CFA/CMAS family.</text>
</comment>
<dbReference type="eggNOG" id="COG2230">
    <property type="taxonomic scope" value="Bacteria"/>
</dbReference>
<dbReference type="PIRSF" id="PIRSF003085">
    <property type="entry name" value="CMAS"/>
    <property type="match status" value="1"/>
</dbReference>
<keyword evidence="3 7" id="KW-0808">Transferase</keyword>
<dbReference type="GO" id="GO:0032259">
    <property type="term" value="P:methylation"/>
    <property type="evidence" value="ECO:0007669"/>
    <property type="project" value="UniProtKB-KW"/>
</dbReference>
<dbReference type="PANTHER" id="PTHR43667">
    <property type="entry name" value="CYCLOPROPANE-FATTY-ACYL-PHOSPHOLIPID SYNTHASE"/>
    <property type="match status" value="1"/>
</dbReference>
<dbReference type="AlphaFoldDB" id="A0A094IMX0"/>
<reference evidence="7 8" key="1">
    <citation type="submission" date="2014-06" db="EMBL/GenBank/DDBJ databases">
        <title>Draft genome sequence of Idiomarina sp. MCCC 1A10513.</title>
        <authorList>
            <person name="Du J."/>
            <person name="Lai Q."/>
            <person name="Shao Z."/>
        </authorList>
    </citation>
    <scope>NUCLEOTIDE SEQUENCE [LARGE SCALE GENOMIC DNA]</scope>
    <source>
        <strain evidence="7 8">MCCC 1A10513</strain>
    </source>
</reference>
<keyword evidence="2 7" id="KW-0489">Methyltransferase</keyword>
<accession>A0A094IMX0</accession>
<organism evidence="7 8">
    <name type="scientific">Pseudidiomarina atlantica</name>
    <dbReference type="NCBI Taxonomy" id="1517416"/>
    <lineage>
        <taxon>Bacteria</taxon>
        <taxon>Pseudomonadati</taxon>
        <taxon>Pseudomonadota</taxon>
        <taxon>Gammaproteobacteria</taxon>
        <taxon>Alteromonadales</taxon>
        <taxon>Idiomarinaceae</taxon>
        <taxon>Pseudidiomarina</taxon>
    </lineage>
</organism>
<keyword evidence="4" id="KW-0949">S-adenosyl-L-methionine</keyword>
<evidence type="ECO:0000256" key="5">
    <source>
        <dbReference type="ARBA" id="ARBA00023098"/>
    </source>
</evidence>
<dbReference type="NCBIfam" id="NF008686">
    <property type="entry name" value="PRK11705.1"/>
    <property type="match status" value="1"/>
</dbReference>
<dbReference type="InterPro" id="IPR029063">
    <property type="entry name" value="SAM-dependent_MTases_sf"/>
</dbReference>
<dbReference type="RefSeq" id="WP_034732988.1">
    <property type="nucleotide sequence ID" value="NZ_JPIN01000008.1"/>
</dbReference>
<dbReference type="EC" id="2.1.1.79" evidence="7"/>
<evidence type="ECO:0000313" key="8">
    <source>
        <dbReference type="Proteomes" id="UP000053718"/>
    </source>
</evidence>
<comment type="caution">
    <text evidence="7">The sequence shown here is derived from an EMBL/GenBank/DDBJ whole genome shotgun (WGS) entry which is preliminary data.</text>
</comment>
<evidence type="ECO:0000256" key="4">
    <source>
        <dbReference type="ARBA" id="ARBA00022691"/>
    </source>
</evidence>
<dbReference type="CDD" id="cd02440">
    <property type="entry name" value="AdoMet_MTases"/>
    <property type="match status" value="1"/>
</dbReference>
<dbReference type="GO" id="GO:0008825">
    <property type="term" value="F:cyclopropane-fatty-acyl-phospholipid synthase activity"/>
    <property type="evidence" value="ECO:0007669"/>
    <property type="project" value="UniProtKB-EC"/>
</dbReference>
<dbReference type="STRING" id="1517416.IDAT_09100"/>
<dbReference type="Proteomes" id="UP000053718">
    <property type="component" value="Unassembled WGS sequence"/>
</dbReference>
<feature type="active site" evidence="6">
    <location>
        <position position="340"/>
    </location>
</feature>
<dbReference type="GO" id="GO:0008610">
    <property type="term" value="P:lipid biosynthetic process"/>
    <property type="evidence" value="ECO:0007669"/>
    <property type="project" value="InterPro"/>
</dbReference>
<dbReference type="Pfam" id="PF02353">
    <property type="entry name" value="CMAS"/>
    <property type="match status" value="1"/>
</dbReference>
<dbReference type="InterPro" id="IPR003333">
    <property type="entry name" value="CMAS"/>
</dbReference>
<dbReference type="InterPro" id="IPR050723">
    <property type="entry name" value="CFA/CMAS"/>
</dbReference>
<dbReference type="PANTHER" id="PTHR43667:SF1">
    <property type="entry name" value="CYCLOPROPANE-FATTY-ACYL-PHOSPHOLIPID SYNTHASE"/>
    <property type="match status" value="1"/>
</dbReference>
<dbReference type="OrthoDB" id="9782855at2"/>
<protein>
    <submittedName>
        <fullName evidence="7">Cyclopropane fatty acyl phospholipid synthase</fullName>
        <ecNumber evidence="7">2.1.1.79</ecNumber>
    </submittedName>
</protein>
<evidence type="ECO:0000313" key="7">
    <source>
        <dbReference type="EMBL" id="KFZ28457.1"/>
    </source>
</evidence>